<dbReference type="InterPro" id="IPR025250">
    <property type="entry name" value="DUF4199"/>
</dbReference>
<feature type="transmembrane region" description="Helical" evidence="1">
    <location>
        <begin position="36"/>
        <end position="58"/>
    </location>
</feature>
<proteinExistence type="predicted"/>
<dbReference type="Pfam" id="PF13858">
    <property type="entry name" value="DUF4199"/>
    <property type="match status" value="1"/>
</dbReference>
<dbReference type="Proteomes" id="UP000001635">
    <property type="component" value="Chromosome"/>
</dbReference>
<dbReference type="EMBL" id="CP002955">
    <property type="protein sequence ID" value="AEL25649.1"/>
    <property type="molecule type" value="Genomic_DNA"/>
</dbReference>
<evidence type="ECO:0000256" key="1">
    <source>
        <dbReference type="SAM" id="Phobius"/>
    </source>
</evidence>
<dbReference type="AlphaFoldDB" id="G0IYB4"/>
<organism evidence="2 3">
    <name type="scientific">Cyclobacterium marinum (strain ATCC 25205 / DSM 745 / LMG 13164 / NCIMB 1802)</name>
    <name type="common">Flectobacillus marinus</name>
    <dbReference type="NCBI Taxonomy" id="880070"/>
    <lineage>
        <taxon>Bacteria</taxon>
        <taxon>Pseudomonadati</taxon>
        <taxon>Bacteroidota</taxon>
        <taxon>Cytophagia</taxon>
        <taxon>Cytophagales</taxon>
        <taxon>Cyclobacteriaceae</taxon>
        <taxon>Cyclobacterium</taxon>
    </lineage>
</organism>
<keyword evidence="3" id="KW-1185">Reference proteome</keyword>
<dbReference type="RefSeq" id="WP_014019944.1">
    <property type="nucleotide sequence ID" value="NC_015914.1"/>
</dbReference>
<sequence>MKKYLIEIKWGLIFAFMGLIWMFIERSVGLHDRFIAHHATYTNFIAIPAILIYVLGLLEKRKVYYGGKMTYWQGVKTGLLITLVVTILTPLTQWITLSIITPDYFENVISYAVNSGKMPQQEANDYFNFKSYLIQSILGAPIMGIVTSGMVAAFTVKR</sequence>
<dbReference type="STRING" id="880070.Cycma_1897"/>
<protein>
    <recommendedName>
        <fullName evidence="4">DUF4199 domain-containing protein</fullName>
    </recommendedName>
</protein>
<dbReference type="HOGENOM" id="CLU_133690_0_0_10"/>
<keyword evidence="1" id="KW-1133">Transmembrane helix</keyword>
<feature type="transmembrane region" description="Helical" evidence="1">
    <location>
        <begin position="132"/>
        <end position="156"/>
    </location>
</feature>
<reference evidence="3" key="1">
    <citation type="submission" date="2011-07" db="EMBL/GenBank/DDBJ databases">
        <title>The complete genome of Cyclobacterium marinum DSM 745.</title>
        <authorList>
            <person name="Lucas S."/>
            <person name="Han J."/>
            <person name="Lapidus A."/>
            <person name="Bruce D."/>
            <person name="Goodwin L."/>
            <person name="Pitluck S."/>
            <person name="Peters L."/>
            <person name="Kyrpides N."/>
            <person name="Mavromatis K."/>
            <person name="Ivanova N."/>
            <person name="Ovchinnikova G."/>
            <person name="Chertkov O."/>
            <person name="Detter J.C."/>
            <person name="Tapia R."/>
            <person name="Han C."/>
            <person name="Land M."/>
            <person name="Hauser L."/>
            <person name="Markowitz V."/>
            <person name="Cheng J.-F."/>
            <person name="Hugenholtz P."/>
            <person name="Woyke T."/>
            <person name="Wu D."/>
            <person name="Tindall B."/>
            <person name="Schuetze A."/>
            <person name="Brambilla E."/>
            <person name="Klenk H.-P."/>
            <person name="Eisen J.A."/>
        </authorList>
    </citation>
    <scope>NUCLEOTIDE SEQUENCE [LARGE SCALE GENOMIC DNA]</scope>
    <source>
        <strain evidence="3">ATCC 25205 / DSM 745 / LMG 13164 / NCIMB 1802</strain>
    </source>
</reference>
<feature type="transmembrane region" description="Helical" evidence="1">
    <location>
        <begin position="79"/>
        <end position="100"/>
    </location>
</feature>
<feature type="transmembrane region" description="Helical" evidence="1">
    <location>
        <begin position="7"/>
        <end position="24"/>
    </location>
</feature>
<dbReference type="eggNOG" id="ENOG502ZX0H">
    <property type="taxonomic scope" value="Bacteria"/>
</dbReference>
<gene>
    <name evidence="2" type="ordered locus">Cycma_1897</name>
</gene>
<name>G0IYB4_CYCMS</name>
<keyword evidence="1" id="KW-0472">Membrane</keyword>
<evidence type="ECO:0000313" key="2">
    <source>
        <dbReference type="EMBL" id="AEL25649.1"/>
    </source>
</evidence>
<evidence type="ECO:0000313" key="3">
    <source>
        <dbReference type="Proteomes" id="UP000001635"/>
    </source>
</evidence>
<evidence type="ECO:0008006" key="4">
    <source>
        <dbReference type="Google" id="ProtNLM"/>
    </source>
</evidence>
<dbReference type="OrthoDB" id="5766000at2"/>
<keyword evidence="1" id="KW-0812">Transmembrane</keyword>
<accession>G0IYB4</accession>
<dbReference type="KEGG" id="cmr:Cycma_1897"/>